<dbReference type="InterPro" id="IPR027032">
    <property type="entry name" value="Twinkle-like"/>
</dbReference>
<protein>
    <submittedName>
        <fullName evidence="1">Uncharacterized protein</fullName>
    </submittedName>
</protein>
<evidence type="ECO:0000313" key="1">
    <source>
        <dbReference type="EMBL" id="CAI9760049.1"/>
    </source>
</evidence>
<name>A0AAD1YZE8_9LAMI</name>
<dbReference type="Proteomes" id="UP000834106">
    <property type="component" value="Chromosome 4"/>
</dbReference>
<sequence length="331" mass="36753">MLKQKFEEIGIDGDACKPGQYYGLTCPSCKGGDSEEKSLSLHITKDGAAAMWTCFRAKCGWRGTTRAFAAVKSTYAKMSRIAKAKQPFREITEESLELEPLCNELLAYFAERMISGETLQRNSVMQKRRGNQETNTEKIFYGLDNIKGASDIMIVEGEMNKLAMEEAGFKNCVSMLDGAPPKVSNRELPSAEEETNTEKIFYGLDNIKGASDIMIVEGEMNKLAMEEAGFKNCVSDDLPRGGFHSNRELPSAEEVVPGELTIVTGVPNSGKSEWIDALLCNLNRSVGWKFALCSMENKVCVRKVRNKVIGTIGDGYLSYNRVIGEYMDFDR</sequence>
<reference evidence="1" key="1">
    <citation type="submission" date="2023-05" db="EMBL/GenBank/DDBJ databases">
        <authorList>
            <person name="Huff M."/>
        </authorList>
    </citation>
    <scope>NUCLEOTIDE SEQUENCE</scope>
</reference>
<keyword evidence="2" id="KW-1185">Reference proteome</keyword>
<organism evidence="1 2">
    <name type="scientific">Fraxinus pennsylvanica</name>
    <dbReference type="NCBI Taxonomy" id="56036"/>
    <lineage>
        <taxon>Eukaryota</taxon>
        <taxon>Viridiplantae</taxon>
        <taxon>Streptophyta</taxon>
        <taxon>Embryophyta</taxon>
        <taxon>Tracheophyta</taxon>
        <taxon>Spermatophyta</taxon>
        <taxon>Magnoliopsida</taxon>
        <taxon>eudicotyledons</taxon>
        <taxon>Gunneridae</taxon>
        <taxon>Pentapetalae</taxon>
        <taxon>asterids</taxon>
        <taxon>lamiids</taxon>
        <taxon>Lamiales</taxon>
        <taxon>Oleaceae</taxon>
        <taxon>Oleeae</taxon>
        <taxon>Fraxinus</taxon>
    </lineage>
</organism>
<accession>A0AAD1YZE8</accession>
<evidence type="ECO:0000313" key="2">
    <source>
        <dbReference type="Proteomes" id="UP000834106"/>
    </source>
</evidence>
<dbReference type="Gene3D" id="3.40.1360.10">
    <property type="match status" value="2"/>
</dbReference>
<proteinExistence type="predicted"/>
<dbReference type="GO" id="GO:0003697">
    <property type="term" value="F:single-stranded DNA binding"/>
    <property type="evidence" value="ECO:0007669"/>
    <property type="project" value="InterPro"/>
</dbReference>
<gene>
    <name evidence="1" type="ORF">FPE_LOCUS7479</name>
</gene>
<dbReference type="AlphaFoldDB" id="A0AAD1YZE8"/>
<dbReference type="PANTHER" id="PTHR12873:SF0">
    <property type="entry name" value="TWINKLE MTDNA HELICASE"/>
    <property type="match status" value="1"/>
</dbReference>
<dbReference type="InterPro" id="IPR034154">
    <property type="entry name" value="TOPRIM_DnaG/twinkle"/>
</dbReference>
<dbReference type="CDD" id="cd01029">
    <property type="entry name" value="TOPRIM_primases"/>
    <property type="match status" value="1"/>
</dbReference>
<dbReference type="GO" id="GO:0043139">
    <property type="term" value="F:5'-3' DNA helicase activity"/>
    <property type="evidence" value="ECO:0007669"/>
    <property type="project" value="InterPro"/>
</dbReference>
<dbReference type="EMBL" id="OU503039">
    <property type="protein sequence ID" value="CAI9760049.1"/>
    <property type="molecule type" value="Genomic_DNA"/>
</dbReference>
<dbReference type="PANTHER" id="PTHR12873">
    <property type="entry name" value="T7-LIKE MITOCHONDRIAL DNA HELICASE"/>
    <property type="match status" value="1"/>
</dbReference>